<dbReference type="EMBL" id="CAJVPS010018900">
    <property type="protein sequence ID" value="CAG8699079.1"/>
    <property type="molecule type" value="Genomic_DNA"/>
</dbReference>
<reference evidence="1" key="1">
    <citation type="submission" date="2021-06" db="EMBL/GenBank/DDBJ databases">
        <authorList>
            <person name="Kallberg Y."/>
            <person name="Tangrot J."/>
            <person name="Rosling A."/>
        </authorList>
    </citation>
    <scope>NUCLEOTIDE SEQUENCE</scope>
    <source>
        <strain evidence="1">FL130A</strain>
    </source>
</reference>
<comment type="caution">
    <text evidence="1">The sequence shown here is derived from an EMBL/GenBank/DDBJ whole genome shotgun (WGS) entry which is preliminary data.</text>
</comment>
<gene>
    <name evidence="1" type="ORF">ALEPTO_LOCUS11499</name>
</gene>
<protein>
    <submittedName>
        <fullName evidence="1">3464_t:CDS:1</fullName>
    </submittedName>
</protein>
<dbReference type="Proteomes" id="UP000789508">
    <property type="component" value="Unassembled WGS sequence"/>
</dbReference>
<evidence type="ECO:0000313" key="1">
    <source>
        <dbReference type="EMBL" id="CAG8699079.1"/>
    </source>
</evidence>
<keyword evidence="2" id="KW-1185">Reference proteome</keyword>
<organism evidence="1 2">
    <name type="scientific">Ambispora leptoticha</name>
    <dbReference type="NCBI Taxonomy" id="144679"/>
    <lineage>
        <taxon>Eukaryota</taxon>
        <taxon>Fungi</taxon>
        <taxon>Fungi incertae sedis</taxon>
        <taxon>Mucoromycota</taxon>
        <taxon>Glomeromycotina</taxon>
        <taxon>Glomeromycetes</taxon>
        <taxon>Archaeosporales</taxon>
        <taxon>Ambisporaceae</taxon>
        <taxon>Ambispora</taxon>
    </lineage>
</organism>
<accession>A0A9N9N3Q9</accession>
<proteinExistence type="predicted"/>
<dbReference type="OrthoDB" id="2418988at2759"/>
<dbReference type="AlphaFoldDB" id="A0A9N9N3Q9"/>
<name>A0A9N9N3Q9_9GLOM</name>
<sequence>MLSDVEEPLPVQLFVEGTHRPLHIPVASQPKVARINLSLQSRDHAIAAHRAHRSTGAEIALKLLAPYNNMSATHLKYMRETDKSICTEQQLKRLIERDNTRLRENAGPWTILDQLVTTELKNQEKVLYYQRHNTSVSENCPEYYYQLTLSDELWLHQGQDCGFFCFGIDGKYDLNNEKAPVLSMVIEDEAGYGSPLAFGLSDKENYHY</sequence>
<evidence type="ECO:0000313" key="2">
    <source>
        <dbReference type="Proteomes" id="UP000789508"/>
    </source>
</evidence>